<feature type="domain" description="CheB-type methylesterase" evidence="6">
    <location>
        <begin position="123"/>
        <end position="308"/>
    </location>
</feature>
<keyword evidence="1 4" id="KW-0378">Hydrolase</keyword>
<keyword evidence="4" id="KW-0145">Chemotaxis</keyword>
<proteinExistence type="predicted"/>
<evidence type="ECO:0000256" key="3">
    <source>
        <dbReference type="ARBA" id="ARBA00048267"/>
    </source>
</evidence>
<feature type="region of interest" description="Disordered" evidence="5">
    <location>
        <begin position="76"/>
        <end position="109"/>
    </location>
</feature>
<dbReference type="AlphaFoldDB" id="A0A238KWR7"/>
<feature type="active site" evidence="4">
    <location>
        <position position="256"/>
    </location>
</feature>
<feature type="compositionally biased region" description="Polar residues" evidence="5">
    <location>
        <begin position="98"/>
        <end position="109"/>
    </location>
</feature>
<dbReference type="InterPro" id="IPR000673">
    <property type="entry name" value="Sig_transdc_resp-reg_Me-estase"/>
</dbReference>
<dbReference type="CDD" id="cd16432">
    <property type="entry name" value="CheB_Rec"/>
    <property type="match status" value="1"/>
</dbReference>
<gene>
    <name evidence="7" type="primary">cheB2</name>
    <name evidence="7" type="ORF">PEV8663_03358</name>
</gene>
<feature type="active site" evidence="4">
    <location>
        <position position="135"/>
    </location>
</feature>
<name>A0A238KWR7_9RHOB</name>
<dbReference type="PANTHER" id="PTHR42872:SF6">
    <property type="entry name" value="PROTEIN-GLUTAMATE METHYLESTERASE_PROTEIN-GLUTAMINE GLUTAMINASE"/>
    <property type="match status" value="1"/>
</dbReference>
<reference evidence="7 8" key="1">
    <citation type="submission" date="2017-05" db="EMBL/GenBank/DDBJ databases">
        <authorList>
            <person name="Song R."/>
            <person name="Chenine A.L."/>
            <person name="Ruprecht R.M."/>
        </authorList>
    </citation>
    <scope>NUCLEOTIDE SEQUENCE [LARGE SCALE GENOMIC DNA]</scope>
    <source>
        <strain evidence="7 8">CECT 8663</strain>
    </source>
</reference>
<evidence type="ECO:0000256" key="2">
    <source>
        <dbReference type="ARBA" id="ARBA00039140"/>
    </source>
</evidence>
<dbReference type="GO" id="GO:0000156">
    <property type="term" value="F:phosphorelay response regulator activity"/>
    <property type="evidence" value="ECO:0007669"/>
    <property type="project" value="InterPro"/>
</dbReference>
<accession>A0A238KWR7</accession>
<organism evidence="7 8">
    <name type="scientific">Pelagimonas varians</name>
    <dbReference type="NCBI Taxonomy" id="696760"/>
    <lineage>
        <taxon>Bacteria</taxon>
        <taxon>Pseudomonadati</taxon>
        <taxon>Pseudomonadota</taxon>
        <taxon>Alphaproteobacteria</taxon>
        <taxon>Rhodobacterales</taxon>
        <taxon>Roseobacteraceae</taxon>
        <taxon>Pelagimonas</taxon>
    </lineage>
</organism>
<evidence type="ECO:0000259" key="6">
    <source>
        <dbReference type="PROSITE" id="PS50122"/>
    </source>
</evidence>
<evidence type="ECO:0000313" key="8">
    <source>
        <dbReference type="Proteomes" id="UP000220836"/>
    </source>
</evidence>
<sequence>MPTAVLISDSLANLAEFEVMRALFSSLDVRWLVLTAPGKAHKSTSFDTLGSDLFSVPGDADAKTIEGQLRSLTRSSPYRKPAVSQGRKPALASITPHPKSTNSKFSSSIVRPNLTQPEPRDITHIADTVILIGASTGGVDALLSVLSCFPRDCPPTLVVQHTGSGFGESLSSLLNRQCAATVALAKDPQPLRRGTILIGAGTRTHLVFKNGTIPSAECIAGSQMSGHMPSVDMLFKSAVGIAPRITAAILTGMGKDGAEGLLELRKAGAATYAQDEASSVIFGMPRAAIEIGAAQKTLPLGKIGPALLRGPNIQGRHSRRVLS</sequence>
<keyword evidence="8" id="KW-1185">Reference proteome</keyword>
<dbReference type="PROSITE" id="PS50122">
    <property type="entry name" value="CHEB"/>
    <property type="match status" value="1"/>
</dbReference>
<evidence type="ECO:0000313" key="7">
    <source>
        <dbReference type="EMBL" id="SMX46652.1"/>
    </source>
</evidence>
<dbReference type="Pfam" id="PF01339">
    <property type="entry name" value="CheB_methylest"/>
    <property type="match status" value="1"/>
</dbReference>
<dbReference type="EMBL" id="FXYH01000013">
    <property type="protein sequence ID" value="SMX46652.1"/>
    <property type="molecule type" value="Genomic_DNA"/>
</dbReference>
<feature type="active site" evidence="4">
    <location>
        <position position="161"/>
    </location>
</feature>
<dbReference type="Gene3D" id="3.40.50.180">
    <property type="entry name" value="Methylesterase CheB, C-terminal domain"/>
    <property type="match status" value="1"/>
</dbReference>
<dbReference type="GO" id="GO:0005737">
    <property type="term" value="C:cytoplasm"/>
    <property type="evidence" value="ECO:0007669"/>
    <property type="project" value="InterPro"/>
</dbReference>
<evidence type="ECO:0000256" key="1">
    <source>
        <dbReference type="ARBA" id="ARBA00022801"/>
    </source>
</evidence>
<protein>
    <recommendedName>
        <fullName evidence="2">protein-glutamate methylesterase</fullName>
        <ecNumber evidence="2">3.1.1.61</ecNumber>
    </recommendedName>
</protein>
<comment type="catalytic activity">
    <reaction evidence="3">
        <text>[protein]-L-glutamate 5-O-methyl ester + H2O = L-glutamyl-[protein] + methanol + H(+)</text>
        <dbReference type="Rhea" id="RHEA:23236"/>
        <dbReference type="Rhea" id="RHEA-COMP:10208"/>
        <dbReference type="Rhea" id="RHEA-COMP:10311"/>
        <dbReference type="ChEBI" id="CHEBI:15377"/>
        <dbReference type="ChEBI" id="CHEBI:15378"/>
        <dbReference type="ChEBI" id="CHEBI:17790"/>
        <dbReference type="ChEBI" id="CHEBI:29973"/>
        <dbReference type="ChEBI" id="CHEBI:82795"/>
        <dbReference type="EC" id="3.1.1.61"/>
    </reaction>
</comment>
<evidence type="ECO:0000256" key="5">
    <source>
        <dbReference type="SAM" id="MobiDB-lite"/>
    </source>
</evidence>
<dbReference type="EC" id="3.1.1.61" evidence="2"/>
<evidence type="ECO:0000256" key="4">
    <source>
        <dbReference type="PROSITE-ProRule" id="PRU00050"/>
    </source>
</evidence>
<dbReference type="GO" id="GO:0008984">
    <property type="term" value="F:protein-glutamate methylesterase activity"/>
    <property type="evidence" value="ECO:0007669"/>
    <property type="project" value="UniProtKB-EC"/>
</dbReference>
<dbReference type="GO" id="GO:0006935">
    <property type="term" value="P:chemotaxis"/>
    <property type="evidence" value="ECO:0007669"/>
    <property type="project" value="UniProtKB-UniRule"/>
</dbReference>
<dbReference type="PANTHER" id="PTHR42872">
    <property type="entry name" value="PROTEIN-GLUTAMATE METHYLESTERASE/PROTEIN-GLUTAMINE GLUTAMINASE"/>
    <property type="match status" value="1"/>
</dbReference>
<dbReference type="Proteomes" id="UP000220836">
    <property type="component" value="Unassembled WGS sequence"/>
</dbReference>
<dbReference type="InterPro" id="IPR035909">
    <property type="entry name" value="CheB_C"/>
</dbReference>
<dbReference type="SUPFAM" id="SSF52738">
    <property type="entry name" value="Methylesterase CheB, C-terminal domain"/>
    <property type="match status" value="1"/>
</dbReference>